<feature type="repeat" description="ARM" evidence="1">
    <location>
        <begin position="688"/>
        <end position="730"/>
    </location>
</feature>
<feature type="repeat" description="ARM" evidence="1">
    <location>
        <begin position="284"/>
        <end position="327"/>
    </location>
</feature>
<dbReference type="PROSITE" id="PS50176">
    <property type="entry name" value="ARM_REPEAT"/>
    <property type="match status" value="8"/>
</dbReference>
<dbReference type="SUPFAM" id="SSF48371">
    <property type="entry name" value="ARM repeat"/>
    <property type="match status" value="1"/>
</dbReference>
<name>A0A0V1DUF4_TRIPS</name>
<feature type="repeat" description="ARM" evidence="1">
    <location>
        <begin position="326"/>
        <end position="368"/>
    </location>
</feature>
<comment type="caution">
    <text evidence="3">The sequence shown here is derived from an EMBL/GenBank/DDBJ whole genome shotgun (WGS) entry which is preliminary data.</text>
</comment>
<dbReference type="CDD" id="cd21719">
    <property type="entry name" value="CTNNAbd_CTNNB1-like"/>
    <property type="match status" value="1"/>
</dbReference>
<feature type="compositionally biased region" description="Polar residues" evidence="2">
    <location>
        <begin position="9"/>
        <end position="18"/>
    </location>
</feature>
<evidence type="ECO:0000313" key="6">
    <source>
        <dbReference type="Proteomes" id="UP000054826"/>
    </source>
</evidence>
<feature type="repeat" description="ARM" evidence="1">
    <location>
        <begin position="242"/>
        <end position="284"/>
    </location>
</feature>
<dbReference type="GO" id="GO:0045296">
    <property type="term" value="F:cadherin binding"/>
    <property type="evidence" value="ECO:0007669"/>
    <property type="project" value="InterPro"/>
</dbReference>
<evidence type="ECO:0000313" key="4">
    <source>
        <dbReference type="EMBL" id="KRZ25114.1"/>
    </source>
</evidence>
<proteinExistence type="predicted"/>
<reference evidence="5 6" key="1">
    <citation type="submission" date="2015-01" db="EMBL/GenBank/DDBJ databases">
        <title>Evolution of Trichinella species and genotypes.</title>
        <authorList>
            <person name="Korhonen P.K."/>
            <person name="Edoardo P."/>
            <person name="Giuseppe L.R."/>
            <person name="Gasser R.B."/>
        </authorList>
    </citation>
    <scope>NUCLEOTIDE SEQUENCE [LARGE SCALE GENOMIC DNA]</scope>
    <source>
        <strain evidence="3">ISS13</strain>
        <strain evidence="4">ISS176</strain>
    </source>
</reference>
<dbReference type="InterPro" id="IPR011989">
    <property type="entry name" value="ARM-like"/>
</dbReference>
<dbReference type="PANTHER" id="PTHR45976">
    <property type="entry name" value="ARMADILLO SEGMENT POLARITY PROTEIN"/>
    <property type="match status" value="1"/>
</dbReference>
<accession>A0A0V1DUF4</accession>
<feature type="repeat" description="ARM" evidence="1">
    <location>
        <begin position="368"/>
        <end position="410"/>
    </location>
</feature>
<dbReference type="GO" id="GO:0007155">
    <property type="term" value="P:cell adhesion"/>
    <property type="evidence" value="ECO:0007669"/>
    <property type="project" value="InterPro"/>
</dbReference>
<organism evidence="3 5">
    <name type="scientific">Trichinella pseudospiralis</name>
    <name type="common">Parasitic roundworm</name>
    <dbReference type="NCBI Taxonomy" id="6337"/>
    <lineage>
        <taxon>Eukaryota</taxon>
        <taxon>Metazoa</taxon>
        <taxon>Ecdysozoa</taxon>
        <taxon>Nematoda</taxon>
        <taxon>Enoplea</taxon>
        <taxon>Dorylaimia</taxon>
        <taxon>Trichinellida</taxon>
        <taxon>Trichinellidae</taxon>
        <taxon>Trichinella</taxon>
    </lineage>
</organism>
<evidence type="ECO:0000256" key="2">
    <source>
        <dbReference type="SAM" id="MobiDB-lite"/>
    </source>
</evidence>
<evidence type="ECO:0000256" key="1">
    <source>
        <dbReference type="PROSITE-ProRule" id="PRU00259"/>
    </source>
</evidence>
<dbReference type="InterPro" id="IPR013284">
    <property type="entry name" value="Beta-catenin"/>
</dbReference>
<dbReference type="EMBL" id="JYDR01000227">
    <property type="protein sequence ID" value="KRY65148.1"/>
    <property type="molecule type" value="Genomic_DNA"/>
</dbReference>
<dbReference type="Gene3D" id="1.25.10.10">
    <property type="entry name" value="Leucine-rich Repeat Variant"/>
    <property type="match status" value="1"/>
</dbReference>
<gene>
    <name evidence="3" type="primary">arm</name>
    <name evidence="3" type="ORF">T4A_3296</name>
    <name evidence="4" type="ORF">T4C_14068</name>
</gene>
<dbReference type="InterPro" id="IPR016024">
    <property type="entry name" value="ARM-type_fold"/>
</dbReference>
<feature type="region of interest" description="Disordered" evidence="2">
    <location>
        <begin position="1"/>
        <end position="21"/>
    </location>
</feature>
<evidence type="ECO:0000313" key="3">
    <source>
        <dbReference type="EMBL" id="KRY65148.1"/>
    </source>
</evidence>
<protein>
    <submittedName>
        <fullName evidence="3">Armadillo segment polarity protein</fullName>
    </submittedName>
</protein>
<sequence>MIIDESSKDGNNGRSLNGKQRGAENKNFQSVCFKNPKRVASNLLRGQLPCDELGTIVSLVRVALSIGYLTSGLCERLMQLNFGALILRTKMSHIPQVPYVNDQVQMPVMGPKDQQTLAWAHQNYIIDSGIQSAGVNTYASSTVSAVSAVSNFIEEYGDPYTPGYTREQIDGINAEYEATRSQRIRAAMFPETIEDSKDLSTTQYDFGPMTANMQRLAEPSQMLKTAVVNIINYHDDAELTAKAIPELIKLLSDVDQVVVQQAAMVIHHLSKRDAELMALAKSTDLVSAIINAMNLNADPELTKYAAGILYNISRHYAGLLAIFQSGGISALVRLLGSPIDSVVFYAITTLHNLLLHQQGSKDEVRRSGGVPKMVALLQKPIPKFLAIVTDCLQNLAYKHAETKLVILASDGPRQLVRIVQSYDYEKLLWTTSRLLKVLSVCPQNKPAIIQAGCMQVLGQRLAHPSQRLIRSCLDCLRNLSDEATKEENVEDLLRHLIQLLGSSDMEVVACCVDILSNLTCNNQRNKVTVCRNMGVEALIRTLQQCATLFEIVESALCTLRHVTCRHPDVEAALNSVRLNYGIPLICSFVNFHAQPLIRLPVAKAALGLLRNLGANPANLAAFREQAVVNNVCMYFIRSFQQVQQAQRAKADPPIIDGVSSMDIVECSTATLHMLSKDALNRNVMRQMNIIPILVQLLYFEVEHIQLVASGALSELSSELEGVHMIEQCGATPRLTELLHSRNESISAYAGATLHRMSADKPIEYRKRLSVELTSSLLRDDGSAAWDAGPDSCVLPDDFSDVLYRGAYDNAMSYDQMHVNSPAAVGVGWDPMDAGMMSQPYGAVQVGMGLVPQPMPPQHYPGQPPPTMNAWYDTDL</sequence>
<dbReference type="Pfam" id="PF00514">
    <property type="entry name" value="Arm"/>
    <property type="match status" value="3"/>
</dbReference>
<dbReference type="AlphaFoldDB" id="A0A0V1DUF4"/>
<dbReference type="Proteomes" id="UP000054826">
    <property type="component" value="Unassembled WGS sequence"/>
</dbReference>
<dbReference type="EMBL" id="JYDV01000204">
    <property type="protein sequence ID" value="KRZ25114.1"/>
    <property type="molecule type" value="Genomic_DNA"/>
</dbReference>
<dbReference type="Proteomes" id="UP000054632">
    <property type="component" value="Unassembled WGS sequence"/>
</dbReference>
<feature type="repeat" description="ARM" evidence="1">
    <location>
        <begin position="533"/>
        <end position="575"/>
    </location>
</feature>
<dbReference type="PRINTS" id="PR01869">
    <property type="entry name" value="BCATNINFAMLY"/>
</dbReference>
<dbReference type="InterPro" id="IPR000225">
    <property type="entry name" value="Armadillo"/>
</dbReference>
<dbReference type="SMART" id="SM00185">
    <property type="entry name" value="ARM"/>
    <property type="match status" value="11"/>
</dbReference>
<evidence type="ECO:0000313" key="5">
    <source>
        <dbReference type="Proteomes" id="UP000054632"/>
    </source>
</evidence>
<feature type="repeat" description="ARM" evidence="1">
    <location>
        <begin position="491"/>
        <end position="529"/>
    </location>
</feature>
<feature type="repeat" description="ARM" evidence="1">
    <location>
        <begin position="729"/>
        <end position="760"/>
    </location>
</feature>